<dbReference type="KEGG" id="rpe:RPE_4162"/>
<dbReference type="EMBL" id="CP000463">
    <property type="protein sequence ID" value="ABJ08087.1"/>
    <property type="molecule type" value="Genomic_DNA"/>
</dbReference>
<dbReference type="STRING" id="316055.RPE_4162"/>
<dbReference type="AlphaFoldDB" id="Q07IZ7"/>
<proteinExistence type="predicted"/>
<accession>Q07IZ7</accession>
<protein>
    <submittedName>
        <fullName evidence="1">Uncharacterized protein</fullName>
    </submittedName>
</protein>
<name>Q07IZ7_RHOP5</name>
<evidence type="ECO:0000313" key="1">
    <source>
        <dbReference type="EMBL" id="ABJ08087.1"/>
    </source>
</evidence>
<dbReference type="HOGENOM" id="CLU_2571597_0_0_5"/>
<sequence>MNAIKIGNVSNRRGRAVGLDRDGVRSERHRLSQYVQFAQQGGRRIGFAGTHQRRRERRFGHRGPRIFERNHHWFQYRTEQG</sequence>
<organism evidence="1">
    <name type="scientific">Rhodopseudomonas palustris (strain BisA53)</name>
    <dbReference type="NCBI Taxonomy" id="316055"/>
    <lineage>
        <taxon>Bacteria</taxon>
        <taxon>Pseudomonadati</taxon>
        <taxon>Pseudomonadota</taxon>
        <taxon>Alphaproteobacteria</taxon>
        <taxon>Hyphomicrobiales</taxon>
        <taxon>Nitrobacteraceae</taxon>
        <taxon>Rhodopseudomonas</taxon>
    </lineage>
</organism>
<reference evidence="1" key="1">
    <citation type="submission" date="2006-09" db="EMBL/GenBank/DDBJ databases">
        <title>Complete sequence of Rhodopseudomonas palustris BisA53.</title>
        <authorList>
            <consortium name="US DOE Joint Genome Institute"/>
            <person name="Copeland A."/>
            <person name="Lucas S."/>
            <person name="Lapidus A."/>
            <person name="Barry K."/>
            <person name="Detter J.C."/>
            <person name="Glavina del Rio T."/>
            <person name="Hammon N."/>
            <person name="Israni S."/>
            <person name="Dalin E."/>
            <person name="Tice H."/>
            <person name="Pitluck S."/>
            <person name="Chain P."/>
            <person name="Malfatti S."/>
            <person name="Shin M."/>
            <person name="Vergez L."/>
            <person name="Schmutz J."/>
            <person name="Larimer F."/>
            <person name="Land M."/>
            <person name="Hauser L."/>
            <person name="Pelletier D.A."/>
            <person name="Kyrpides N."/>
            <person name="Kim E."/>
            <person name="Harwood C.S."/>
            <person name="Oda Y."/>
            <person name="Richardson P."/>
        </authorList>
    </citation>
    <scope>NUCLEOTIDE SEQUENCE [LARGE SCALE GENOMIC DNA]</scope>
    <source>
        <strain evidence="1">BisA53</strain>
    </source>
</reference>
<gene>
    <name evidence="1" type="ordered locus">RPE_4162</name>
</gene>